<protein>
    <submittedName>
        <fullName evidence="1">Uncharacterized protein</fullName>
    </submittedName>
</protein>
<dbReference type="EMBL" id="JAQIZT010000010">
    <property type="protein sequence ID" value="KAJ6982852.1"/>
    <property type="molecule type" value="Genomic_DNA"/>
</dbReference>
<reference evidence="1" key="1">
    <citation type="journal article" date="2023" name="Mol. Ecol. Resour.">
        <title>Chromosome-level genome assembly of a triploid poplar Populus alba 'Berolinensis'.</title>
        <authorList>
            <person name="Chen S."/>
            <person name="Yu Y."/>
            <person name="Wang X."/>
            <person name="Wang S."/>
            <person name="Zhang T."/>
            <person name="Zhou Y."/>
            <person name="He R."/>
            <person name="Meng N."/>
            <person name="Wang Y."/>
            <person name="Liu W."/>
            <person name="Liu Z."/>
            <person name="Liu J."/>
            <person name="Guo Q."/>
            <person name="Huang H."/>
            <person name="Sederoff R.R."/>
            <person name="Wang G."/>
            <person name="Qu G."/>
            <person name="Chen S."/>
        </authorList>
    </citation>
    <scope>NUCLEOTIDE SEQUENCE</scope>
    <source>
        <strain evidence="1">SC-2020</strain>
    </source>
</reference>
<accession>A0AAD6Q8J1</accession>
<name>A0AAD6Q8J1_9ROSI</name>
<dbReference type="AlphaFoldDB" id="A0AAD6Q8J1"/>
<keyword evidence="2" id="KW-1185">Reference proteome</keyword>
<gene>
    <name evidence="1" type="ORF">NC653_025846</name>
</gene>
<evidence type="ECO:0000313" key="2">
    <source>
        <dbReference type="Proteomes" id="UP001164929"/>
    </source>
</evidence>
<proteinExistence type="predicted"/>
<sequence>MDCTSSYPGELESQKISCVYDWQATTLNQKYTEDLFIHI</sequence>
<organism evidence="1 2">
    <name type="scientific">Populus alba x Populus x berolinensis</name>
    <dbReference type="NCBI Taxonomy" id="444605"/>
    <lineage>
        <taxon>Eukaryota</taxon>
        <taxon>Viridiplantae</taxon>
        <taxon>Streptophyta</taxon>
        <taxon>Embryophyta</taxon>
        <taxon>Tracheophyta</taxon>
        <taxon>Spermatophyta</taxon>
        <taxon>Magnoliopsida</taxon>
        <taxon>eudicotyledons</taxon>
        <taxon>Gunneridae</taxon>
        <taxon>Pentapetalae</taxon>
        <taxon>rosids</taxon>
        <taxon>fabids</taxon>
        <taxon>Malpighiales</taxon>
        <taxon>Salicaceae</taxon>
        <taxon>Saliceae</taxon>
        <taxon>Populus</taxon>
    </lineage>
</organism>
<evidence type="ECO:0000313" key="1">
    <source>
        <dbReference type="EMBL" id="KAJ6982852.1"/>
    </source>
</evidence>
<comment type="caution">
    <text evidence="1">The sequence shown here is derived from an EMBL/GenBank/DDBJ whole genome shotgun (WGS) entry which is preliminary data.</text>
</comment>
<dbReference type="Proteomes" id="UP001164929">
    <property type="component" value="Chromosome 10"/>
</dbReference>